<dbReference type="AlphaFoldDB" id="A0AAD7ID83"/>
<reference evidence="1" key="1">
    <citation type="submission" date="2023-03" db="EMBL/GenBank/DDBJ databases">
        <title>Massive genome expansion in bonnet fungi (Mycena s.s.) driven by repeated elements and novel gene families across ecological guilds.</title>
        <authorList>
            <consortium name="Lawrence Berkeley National Laboratory"/>
            <person name="Harder C.B."/>
            <person name="Miyauchi S."/>
            <person name="Viragh M."/>
            <person name="Kuo A."/>
            <person name="Thoen E."/>
            <person name="Andreopoulos B."/>
            <person name="Lu D."/>
            <person name="Skrede I."/>
            <person name="Drula E."/>
            <person name="Henrissat B."/>
            <person name="Morin E."/>
            <person name="Kohler A."/>
            <person name="Barry K."/>
            <person name="LaButti K."/>
            <person name="Morin E."/>
            <person name="Salamov A."/>
            <person name="Lipzen A."/>
            <person name="Mereny Z."/>
            <person name="Hegedus B."/>
            <person name="Baldrian P."/>
            <person name="Stursova M."/>
            <person name="Weitz H."/>
            <person name="Taylor A."/>
            <person name="Grigoriev I.V."/>
            <person name="Nagy L.G."/>
            <person name="Martin F."/>
            <person name="Kauserud H."/>
        </authorList>
    </citation>
    <scope>NUCLEOTIDE SEQUENCE</scope>
    <source>
        <strain evidence="1">CBHHK188m</strain>
    </source>
</reference>
<accession>A0AAD7ID83</accession>
<keyword evidence="2" id="KW-1185">Reference proteome</keyword>
<protein>
    <recommendedName>
        <fullName evidence="3">F-box domain-containing protein</fullName>
    </recommendedName>
</protein>
<name>A0AAD7ID83_9AGAR</name>
<evidence type="ECO:0008006" key="3">
    <source>
        <dbReference type="Google" id="ProtNLM"/>
    </source>
</evidence>
<dbReference type="EMBL" id="JARJLG010000127">
    <property type="protein sequence ID" value="KAJ7740449.1"/>
    <property type="molecule type" value="Genomic_DNA"/>
</dbReference>
<sequence>MSISGGKLAYGLPPDIARLLYNNDPRVDYQVAEIKNSLGIARSLKSDLSFEVTQLRMELMRLEREELHAARHIERCEFALAPIRRIPTEILEHIFLHYADLLGDKPDCVDVKGGVWVLGHICSYWRAVALSTPEIWTRCAFSCDIRCRDAPALVEAWFKRAGNRRLAIRFWCRAPDAAPVDNGHSPCDKVLRMFKDHRWSDAELQGSPRFFDMVETGRNNFRSLQKLDIRVVVSGNTVHLVTLSTFSAAPRLHDVSLSLTGSGVLGASLPWNQLVAYKGPIYLNADAHILHHAPNIVECTFYPANFHWTSTNSNQALVHRLQHLHLTRFSPPPDALTLPALQSLRFSACDDVMLPSIDRLLQRSMGAPTSLHIDEFILSPALVALLAAAPTVTDLTIECEARLSSVASADDFFAFFKEDGSTSPLLPAMRRLTTRGLAFGESMVRMLEARCAPPGQKGNTQWEGARLESLTISEVRNTHISHLLRIKRLESGAGLKLAAESLSAVRILPSN</sequence>
<evidence type="ECO:0000313" key="1">
    <source>
        <dbReference type="EMBL" id="KAJ7740449.1"/>
    </source>
</evidence>
<dbReference type="Proteomes" id="UP001215280">
    <property type="component" value="Unassembled WGS sequence"/>
</dbReference>
<proteinExistence type="predicted"/>
<organism evidence="1 2">
    <name type="scientific">Mycena maculata</name>
    <dbReference type="NCBI Taxonomy" id="230809"/>
    <lineage>
        <taxon>Eukaryota</taxon>
        <taxon>Fungi</taxon>
        <taxon>Dikarya</taxon>
        <taxon>Basidiomycota</taxon>
        <taxon>Agaricomycotina</taxon>
        <taxon>Agaricomycetes</taxon>
        <taxon>Agaricomycetidae</taxon>
        <taxon>Agaricales</taxon>
        <taxon>Marasmiineae</taxon>
        <taxon>Mycenaceae</taxon>
        <taxon>Mycena</taxon>
    </lineage>
</organism>
<gene>
    <name evidence="1" type="ORF">DFH07DRAFT_839085</name>
</gene>
<comment type="caution">
    <text evidence="1">The sequence shown here is derived from an EMBL/GenBank/DDBJ whole genome shotgun (WGS) entry which is preliminary data.</text>
</comment>
<evidence type="ECO:0000313" key="2">
    <source>
        <dbReference type="Proteomes" id="UP001215280"/>
    </source>
</evidence>